<sequence>MQHRIILPGATTLTRLISEVREKATLRLWNKLALIPSAEQRSQLEMLLGPTDCSRLSLLESLKKGPVTISGPAFNEAIERWKTLNDFGLHAENLSTLPAVRLKNLARYAGMTSVFNIARMSPQKRMAVLVAFVLAWETLALDDALDVLDAMLAVIIRDARKIGQKKRLRSLKDLDKSALALASACSYLLKEETPDESIRAEVFSYIPRQKLAEIITLVREIARPSDDNFHEEMVEQYGRVRRFLPHLLNTVKFSSAPAGVTTLNACDYLSREFSSRRQFFDDAPTEIISRSWKRLVINKEKHITRRGYTLCFLSKLQDSLRRRDVYVTGSNRWGDPRARLLQGADWQANRIKVYRSLGHPTDPQEAIKSLGHQLDSRYRQVAARLCENEAVELDVSGPKPRLTISPLASLDEPDSLKRLSKMISDLLPPVDLTELLLEINAHTGFADEFFHIKKCLRHRISGV</sequence>
<reference evidence="1" key="1">
    <citation type="submission" date="2020-04" db="EMBL/GenBank/DDBJ databases">
        <title>Complete plasmid sequence of Escherichia coli IOMTU792.</title>
        <authorList>
            <person name="Tada T."/>
            <person name="Sherchand J."/>
            <person name="Toya M."/>
            <person name="Kirikae T."/>
        </authorList>
    </citation>
    <scope>NUCLEOTIDE SEQUENCE</scope>
    <source>
        <strain evidence="1">IOMTU792</strain>
        <plasmid evidence="1">pIOMTU792</plasmid>
    </source>
</reference>
<organism evidence="1">
    <name type="scientific">Escherichia coli</name>
    <dbReference type="NCBI Taxonomy" id="562"/>
    <lineage>
        <taxon>Bacteria</taxon>
        <taxon>Pseudomonadati</taxon>
        <taxon>Pseudomonadota</taxon>
        <taxon>Gammaproteobacteria</taxon>
        <taxon>Enterobacterales</taxon>
        <taxon>Enterobacteriaceae</taxon>
        <taxon>Escherichia</taxon>
    </lineage>
</organism>
<accession>A0A6F8Z8F7</accession>
<evidence type="ECO:0000313" key="1">
    <source>
        <dbReference type="EMBL" id="BCD58237.1"/>
    </source>
</evidence>
<dbReference type="AlphaFoldDB" id="A0A6F8Z8F7"/>
<name>A0A6F8Z8F7_ECOLX</name>
<proteinExistence type="predicted"/>
<geneLocation type="plasmid" evidence="1">
    <name>pIOMTU792</name>
</geneLocation>
<evidence type="ECO:0008006" key="2">
    <source>
        <dbReference type="Google" id="ProtNLM"/>
    </source>
</evidence>
<protein>
    <recommendedName>
        <fullName evidence="2">Tn3-like element Tn3 family transposase</fullName>
    </recommendedName>
</protein>
<dbReference type="EMBL" id="LC542972">
    <property type="protein sequence ID" value="BCD58237.1"/>
    <property type="molecule type" value="Genomic_DNA"/>
</dbReference>
<keyword evidence="1" id="KW-0614">Plasmid</keyword>